<dbReference type="InterPro" id="IPR050272">
    <property type="entry name" value="Isochorismatase-like_hydrls"/>
</dbReference>
<dbReference type="eggNOG" id="COG1335">
    <property type="taxonomic scope" value="Bacteria"/>
</dbReference>
<proteinExistence type="inferred from homology"/>
<dbReference type="EMBL" id="JWHU01000001">
    <property type="protein sequence ID" value="KIU22668.1"/>
    <property type="molecule type" value="Genomic_DNA"/>
</dbReference>
<organism evidence="4 5">
    <name type="scientific">Weissella cibaria</name>
    <dbReference type="NCBI Taxonomy" id="137591"/>
    <lineage>
        <taxon>Bacteria</taxon>
        <taxon>Bacillati</taxon>
        <taxon>Bacillota</taxon>
        <taxon>Bacilli</taxon>
        <taxon>Lactobacillales</taxon>
        <taxon>Lactobacillaceae</taxon>
        <taxon>Weissella</taxon>
    </lineage>
</organism>
<feature type="domain" description="Isochorismatase-like" evidence="3">
    <location>
        <begin position="3"/>
        <end position="180"/>
    </location>
</feature>
<evidence type="ECO:0000313" key="5">
    <source>
        <dbReference type="Proteomes" id="UP000032287"/>
    </source>
</evidence>
<dbReference type="InterPro" id="IPR036380">
    <property type="entry name" value="Isochorismatase-like_sf"/>
</dbReference>
<sequence>MKALLIIDYTNDFVAPEGPLTAGETAQALAPRLVELADEFLANGDAVILPTDLHVPNDPYHPETKLYPAHNVANTPGRDYYGVLADWVAAHKDDANVWIYPKNRYSSFANSDLDNYLRSRDIKDIHLTGVDTDICILHTAVDAYNLNYDIIVHADGVASFTQEGHRWALWHFKNVLGATVTPDINYNLD</sequence>
<comment type="caution">
    <text evidence="4">The sequence shown here is derived from an EMBL/GenBank/DDBJ whole genome shotgun (WGS) entry which is preliminary data.</text>
</comment>
<keyword evidence="5" id="KW-1185">Reference proteome</keyword>
<dbReference type="RefSeq" id="WP_043710515.1">
    <property type="nucleotide sequence ID" value="NZ_JALOCT010000002.1"/>
</dbReference>
<dbReference type="Gene3D" id="3.40.50.850">
    <property type="entry name" value="Isochorismatase-like"/>
    <property type="match status" value="1"/>
</dbReference>
<dbReference type="Pfam" id="PF00857">
    <property type="entry name" value="Isochorismatase"/>
    <property type="match status" value="1"/>
</dbReference>
<dbReference type="CDD" id="cd00431">
    <property type="entry name" value="cysteine_hydrolases"/>
    <property type="match status" value="1"/>
</dbReference>
<dbReference type="Proteomes" id="UP000032287">
    <property type="component" value="Unassembled WGS sequence"/>
</dbReference>
<dbReference type="InterPro" id="IPR000868">
    <property type="entry name" value="Isochorismatase-like_dom"/>
</dbReference>
<comment type="similarity">
    <text evidence="1">Belongs to the isochorismatase family.</text>
</comment>
<protein>
    <submittedName>
        <fullName evidence="4">RutB protein</fullName>
        <ecNumber evidence="4">3.5.1.110</ecNumber>
    </submittedName>
</protein>
<reference evidence="4 5" key="1">
    <citation type="journal article" date="2015" name="Microbiology (Mosc.)">
        <title>Genomics of the Weissella cibaria species with an examination of its metabolic traits.</title>
        <authorList>
            <person name="Lynch K.M."/>
            <person name="Lucid A."/>
            <person name="Arendt E.K."/>
            <person name="Sleator R.D."/>
            <person name="Lucey B."/>
            <person name="Coffey A."/>
        </authorList>
    </citation>
    <scope>NUCLEOTIDE SEQUENCE [LARGE SCALE GENOMIC DNA]</scope>
    <source>
        <strain evidence="4 5">MG1</strain>
    </source>
</reference>
<dbReference type="GO" id="GO:0016787">
    <property type="term" value="F:hydrolase activity"/>
    <property type="evidence" value="ECO:0007669"/>
    <property type="project" value="UniProtKB-KW"/>
</dbReference>
<dbReference type="PANTHER" id="PTHR43540:SF10">
    <property type="entry name" value="ISOCHORISMATASE"/>
    <property type="match status" value="1"/>
</dbReference>
<keyword evidence="2 4" id="KW-0378">Hydrolase</keyword>
<dbReference type="PATRIC" id="fig|137591.25.peg.173"/>
<dbReference type="AlphaFoldDB" id="A0A0D1JN09"/>
<dbReference type="PANTHER" id="PTHR43540">
    <property type="entry name" value="PEROXYUREIDOACRYLATE/UREIDOACRYLATE AMIDOHYDROLASE-RELATED"/>
    <property type="match status" value="1"/>
</dbReference>
<evidence type="ECO:0000259" key="3">
    <source>
        <dbReference type="Pfam" id="PF00857"/>
    </source>
</evidence>
<evidence type="ECO:0000313" key="4">
    <source>
        <dbReference type="EMBL" id="KIU22668.1"/>
    </source>
</evidence>
<accession>A0A0D1JN09</accession>
<evidence type="ECO:0000256" key="2">
    <source>
        <dbReference type="ARBA" id="ARBA00022801"/>
    </source>
</evidence>
<dbReference type="EC" id="3.5.1.110" evidence="4"/>
<evidence type="ECO:0000256" key="1">
    <source>
        <dbReference type="ARBA" id="ARBA00006336"/>
    </source>
</evidence>
<gene>
    <name evidence="4" type="primary">rutB</name>
    <name evidence="4" type="ORF">QX99_00172</name>
</gene>
<dbReference type="STRING" id="137591.AO080_02730"/>
<dbReference type="SUPFAM" id="SSF52499">
    <property type="entry name" value="Isochorismatase-like hydrolases"/>
    <property type="match status" value="1"/>
</dbReference>
<name>A0A0D1JN09_9LACO</name>